<evidence type="ECO:0000313" key="1">
    <source>
        <dbReference type="EMBL" id="GFC83864.1"/>
    </source>
</evidence>
<reference evidence="1" key="1">
    <citation type="journal article" date="2019" name="Sci. Rep.">
        <title>Draft genome of Tanacetum cinerariifolium, the natural source of mosquito coil.</title>
        <authorList>
            <person name="Yamashiro T."/>
            <person name="Shiraishi A."/>
            <person name="Satake H."/>
            <person name="Nakayama K."/>
        </authorList>
    </citation>
    <scope>NUCLEOTIDE SEQUENCE</scope>
</reference>
<protein>
    <submittedName>
        <fullName evidence="1">Uncharacterized protein</fullName>
    </submittedName>
</protein>
<name>A0A699RM50_TANCI</name>
<comment type="caution">
    <text evidence="1">The sequence shown here is derived from an EMBL/GenBank/DDBJ whole genome shotgun (WGS) entry which is preliminary data.</text>
</comment>
<sequence>MRLGNDALEKYMRVWFPDMVELRSLAVRCRTQVSNRILRRRHLIVHLERTKGCGPTSGWLNRLKANHREDMRYLGVVNAFVDKMYVVVHKREKDVVDIEY</sequence>
<proteinExistence type="predicted"/>
<organism evidence="1">
    <name type="scientific">Tanacetum cinerariifolium</name>
    <name type="common">Dalmatian daisy</name>
    <name type="synonym">Chrysanthemum cinerariifolium</name>
    <dbReference type="NCBI Taxonomy" id="118510"/>
    <lineage>
        <taxon>Eukaryota</taxon>
        <taxon>Viridiplantae</taxon>
        <taxon>Streptophyta</taxon>
        <taxon>Embryophyta</taxon>
        <taxon>Tracheophyta</taxon>
        <taxon>Spermatophyta</taxon>
        <taxon>Magnoliopsida</taxon>
        <taxon>eudicotyledons</taxon>
        <taxon>Gunneridae</taxon>
        <taxon>Pentapetalae</taxon>
        <taxon>asterids</taxon>
        <taxon>campanulids</taxon>
        <taxon>Asterales</taxon>
        <taxon>Asteraceae</taxon>
        <taxon>Asteroideae</taxon>
        <taxon>Anthemideae</taxon>
        <taxon>Anthemidinae</taxon>
        <taxon>Tanacetum</taxon>
    </lineage>
</organism>
<gene>
    <name evidence="1" type="ORF">Tci_855834</name>
</gene>
<dbReference type="AlphaFoldDB" id="A0A699RM50"/>
<accession>A0A699RM50</accession>
<dbReference type="EMBL" id="BKCJ011091704">
    <property type="protein sequence ID" value="GFC83864.1"/>
    <property type="molecule type" value="Genomic_DNA"/>
</dbReference>